<proteinExistence type="predicted"/>
<reference evidence="2" key="1">
    <citation type="submission" date="2014-05" db="EMBL/GenBank/DDBJ databases">
        <title>The transcriptome of the halophilic microalga Tetraselmis sp. GSL018 isolated from the Great Salt Lake, Utah.</title>
        <authorList>
            <person name="Jinkerson R.E."/>
            <person name="D'Adamo S."/>
            <person name="Posewitz M.C."/>
        </authorList>
    </citation>
    <scope>NUCLEOTIDE SEQUENCE</scope>
    <source>
        <strain evidence="2">GSL018</strain>
    </source>
</reference>
<accession>A0A061QQU0</accession>
<evidence type="ECO:0000256" key="1">
    <source>
        <dbReference type="SAM" id="MobiDB-lite"/>
    </source>
</evidence>
<name>A0A061QQU0_9CHLO</name>
<dbReference type="AlphaFoldDB" id="A0A061QQU0"/>
<sequence>ELGQIREGIDAPPPPFPSWGPRRGRKSSWEAPATAAWRGSRLLQSVRGPHRQVCTEGKGEGGASWDISGPSAGEVSPASPQASVPLPLHPARSPAQRCRGRANHLVLLAVILLVLPHLPVDDIGFLPDVPLEIVHRGVVTPHGVVGVDLPSPPLVEHVVPHRHDSAAAQ</sequence>
<evidence type="ECO:0000313" key="2">
    <source>
        <dbReference type="EMBL" id="JAC60820.1"/>
    </source>
</evidence>
<feature type="region of interest" description="Disordered" evidence="1">
    <location>
        <begin position="48"/>
        <end position="85"/>
    </location>
</feature>
<organism evidence="2">
    <name type="scientific">Tetraselmis sp. GSL018</name>
    <dbReference type="NCBI Taxonomy" id="582737"/>
    <lineage>
        <taxon>Eukaryota</taxon>
        <taxon>Viridiplantae</taxon>
        <taxon>Chlorophyta</taxon>
        <taxon>core chlorophytes</taxon>
        <taxon>Chlorodendrophyceae</taxon>
        <taxon>Chlorodendrales</taxon>
        <taxon>Chlorodendraceae</taxon>
        <taxon>Tetraselmis</taxon>
    </lineage>
</organism>
<protein>
    <submittedName>
        <fullName evidence="2">Uncharacterized protein</fullName>
    </submittedName>
</protein>
<gene>
    <name evidence="2" type="ORF">TSPGSL018_27944</name>
</gene>
<feature type="region of interest" description="Disordered" evidence="1">
    <location>
        <begin position="1"/>
        <end position="32"/>
    </location>
</feature>
<feature type="non-terminal residue" evidence="2">
    <location>
        <position position="1"/>
    </location>
</feature>
<dbReference type="EMBL" id="GBEZ01026387">
    <property type="protein sequence ID" value="JAC60820.1"/>
    <property type="molecule type" value="Transcribed_RNA"/>
</dbReference>